<dbReference type="CDD" id="cd01949">
    <property type="entry name" value="GGDEF"/>
    <property type="match status" value="1"/>
</dbReference>
<dbReference type="SMART" id="SM00267">
    <property type="entry name" value="GGDEF"/>
    <property type="match status" value="1"/>
</dbReference>
<proteinExistence type="predicted"/>
<organism evidence="4 5">
    <name type="scientific">Psychrilyobacter piezotolerans</name>
    <dbReference type="NCBI Taxonomy" id="2293438"/>
    <lineage>
        <taxon>Bacteria</taxon>
        <taxon>Fusobacteriati</taxon>
        <taxon>Fusobacteriota</taxon>
        <taxon>Fusobacteriia</taxon>
        <taxon>Fusobacteriales</taxon>
        <taxon>Fusobacteriaceae</taxon>
        <taxon>Psychrilyobacter</taxon>
    </lineage>
</organism>
<protein>
    <submittedName>
        <fullName evidence="4">Diguanylate cyclase</fullName>
    </submittedName>
</protein>
<keyword evidence="1" id="KW-0175">Coiled coil</keyword>
<feature type="coiled-coil region" evidence="1">
    <location>
        <begin position="177"/>
        <end position="204"/>
    </location>
</feature>
<dbReference type="SUPFAM" id="SSF55073">
    <property type="entry name" value="Nucleotide cyclase"/>
    <property type="match status" value="1"/>
</dbReference>
<dbReference type="InterPro" id="IPR029787">
    <property type="entry name" value="Nucleotide_cyclase"/>
</dbReference>
<keyword evidence="2" id="KW-1133">Transmembrane helix</keyword>
<evidence type="ECO:0000259" key="3">
    <source>
        <dbReference type="PROSITE" id="PS50887"/>
    </source>
</evidence>
<evidence type="ECO:0000256" key="1">
    <source>
        <dbReference type="SAM" id="Coils"/>
    </source>
</evidence>
<sequence>MEGWNMKLKVWKTLVINIILMIIFVSIVVMVSLKMNITEFDLNYFILPIFFAILFGSIITYLSMKRTRHLEERIKEKTKELKHYPSMDDMTNTYNRRMGLKMLKNHFSLSKRDKNSLSVCLIDLNGLKSVNHTFGHTKGDELIRDVAEMLRSSIRESDIISRMGGDEFLTILPECDIAGARKVMKRLREKIRIYNEDSQKSNSKSYSESISFGISESSYHDKKTVEYLLLEADNKMNIMKKKKRAISHYSEGSSDNVLIFKLWVIVL</sequence>
<dbReference type="InterPro" id="IPR050469">
    <property type="entry name" value="Diguanylate_Cyclase"/>
</dbReference>
<feature type="transmembrane region" description="Helical" evidence="2">
    <location>
        <begin position="14"/>
        <end position="33"/>
    </location>
</feature>
<dbReference type="Gene3D" id="3.30.70.270">
    <property type="match status" value="1"/>
</dbReference>
<reference evidence="4 5" key="1">
    <citation type="submission" date="2018-08" db="EMBL/GenBank/DDBJ databases">
        <title>Draft genome sequence of Psychrilyobacter sp. strain SD5 isolated from Black Sea water.</title>
        <authorList>
            <person name="Yadav S."/>
            <person name="Villanueva L."/>
            <person name="Damste J.S.S."/>
        </authorList>
    </citation>
    <scope>NUCLEOTIDE SEQUENCE [LARGE SCALE GENOMIC DNA]</scope>
    <source>
        <strain evidence="4 5">SD5</strain>
    </source>
</reference>
<name>A0ABX9KDT0_9FUSO</name>
<dbReference type="NCBIfam" id="TIGR00254">
    <property type="entry name" value="GGDEF"/>
    <property type="match status" value="1"/>
</dbReference>
<dbReference type="InterPro" id="IPR043128">
    <property type="entry name" value="Rev_trsase/Diguanyl_cyclase"/>
</dbReference>
<dbReference type="PROSITE" id="PS50887">
    <property type="entry name" value="GGDEF"/>
    <property type="match status" value="1"/>
</dbReference>
<feature type="domain" description="GGDEF" evidence="3">
    <location>
        <begin position="115"/>
        <end position="251"/>
    </location>
</feature>
<keyword evidence="2" id="KW-0472">Membrane</keyword>
<dbReference type="Pfam" id="PF00990">
    <property type="entry name" value="GGDEF"/>
    <property type="match status" value="1"/>
</dbReference>
<feature type="transmembrane region" description="Helical" evidence="2">
    <location>
        <begin position="45"/>
        <end position="64"/>
    </location>
</feature>
<dbReference type="PANTHER" id="PTHR45138">
    <property type="entry name" value="REGULATORY COMPONENTS OF SENSORY TRANSDUCTION SYSTEM"/>
    <property type="match status" value="1"/>
</dbReference>
<dbReference type="Proteomes" id="UP000263486">
    <property type="component" value="Unassembled WGS sequence"/>
</dbReference>
<dbReference type="EMBL" id="QUAJ01000034">
    <property type="protein sequence ID" value="REI39700.1"/>
    <property type="molecule type" value="Genomic_DNA"/>
</dbReference>
<accession>A0ABX9KDT0</accession>
<keyword evidence="2" id="KW-0812">Transmembrane</keyword>
<dbReference type="PANTHER" id="PTHR45138:SF9">
    <property type="entry name" value="DIGUANYLATE CYCLASE DGCM-RELATED"/>
    <property type="match status" value="1"/>
</dbReference>
<evidence type="ECO:0000313" key="5">
    <source>
        <dbReference type="Proteomes" id="UP000263486"/>
    </source>
</evidence>
<evidence type="ECO:0000313" key="4">
    <source>
        <dbReference type="EMBL" id="REI39700.1"/>
    </source>
</evidence>
<evidence type="ECO:0000256" key="2">
    <source>
        <dbReference type="SAM" id="Phobius"/>
    </source>
</evidence>
<gene>
    <name evidence="4" type="ORF">DYH56_13735</name>
</gene>
<dbReference type="InterPro" id="IPR000160">
    <property type="entry name" value="GGDEF_dom"/>
</dbReference>
<comment type="caution">
    <text evidence="4">The sequence shown here is derived from an EMBL/GenBank/DDBJ whole genome shotgun (WGS) entry which is preliminary data.</text>
</comment>
<keyword evidence="5" id="KW-1185">Reference proteome</keyword>